<accession>A0A6G0SXC3</accession>
<dbReference type="PANTHER" id="PTHR33568:SF3">
    <property type="entry name" value="DNA-DIRECTED DNA POLYMERASE"/>
    <property type="match status" value="1"/>
</dbReference>
<gene>
    <name evidence="1" type="ORF">AGLY_016657</name>
</gene>
<dbReference type="OrthoDB" id="6751099at2759"/>
<dbReference type="InterPro" id="IPR012337">
    <property type="entry name" value="RNaseH-like_sf"/>
</dbReference>
<sequence>MEQINSIRILENMKVSELKKGHTIRDLKISELKSLARSYGIRSIYKLNKDNLITNINKQQPFRKFKEDIFKTDNSSLNNNPFQNSLEKTPEVFELIDVIQLNKQVQKKFKIHETDYKIRFKEALIKDLKLCNAKYKIDYTHKALDSMLKLAQKNSNYEKGDQINIIVMNPNLKNTISTGMKSDNFLTNLKSIVGNILTSDETIDITETTFQVQLVKIPRGSNRTKIINLSENIKTKNSIFQINNDDNLCCPRAIVVALSTQTNNILGHELDSNKIKQLKIGRKIQKDLALELCNMLTEYNEEDFTLTDIKNVERTLDIQINIICAENLNTLIYKGDDKQTKIYLYKNGNHFDVIKSAKGFYGSSYYCEDCDKPYQNKDKHKCVEEYNICKMCTYFGIRIEHSSILRDKKHKHKCGYSECRNCLEEVKINKHQCYMQHRSQKGAQQETGTHIANKIIAHDFEGNKIMFDTNEEFCKHVISEEYRGYTFIAHYAKGYDSQFILKYLVDNTLRPFTIYNGTKLMLLEIKYLSIRIIDSSNFIQSPLSSFPKTFGLKELKKGYFPHFFNTVENQNYIGILPDKEYYGYETMKTENKQEFEKWYNDKINENYIFNFKEELEAYYKEKNEKYSKQSITWLQHFNNKNISHALNGGAKVDGFDNKSKTVYQYHGCFWHGCTKCYKDRETINNINHETMEDLYQKTIDRNNGGNVVKTGTMLGEWTDELGENVHITDWASTGPKNRIPIVIYADFECFLKPVNNITSNKTKNTHYHKPMIYGLYVKIDYNIVPIELIKKFKIPRKPIIYR</sequence>
<dbReference type="AlphaFoldDB" id="A0A6G0SXC3"/>
<dbReference type="Proteomes" id="UP000475862">
    <property type="component" value="Unassembled WGS sequence"/>
</dbReference>
<evidence type="ECO:0000313" key="1">
    <source>
        <dbReference type="EMBL" id="KAE9523026.1"/>
    </source>
</evidence>
<reference evidence="1 2" key="1">
    <citation type="submission" date="2019-08" db="EMBL/GenBank/DDBJ databases">
        <title>The genome of the soybean aphid Biotype 1, its phylome, world population structure and adaptation to the North American continent.</title>
        <authorList>
            <person name="Giordano R."/>
            <person name="Donthu R.K."/>
            <person name="Hernandez A.G."/>
            <person name="Wright C.L."/>
            <person name="Zimin A.V."/>
        </authorList>
    </citation>
    <scope>NUCLEOTIDE SEQUENCE [LARGE SCALE GENOMIC DNA]</scope>
    <source>
        <tissue evidence="1">Whole aphids</tissue>
    </source>
</reference>
<protein>
    <submittedName>
        <fullName evidence="1">Uncharacterized protein</fullName>
    </submittedName>
</protein>
<dbReference type="EMBL" id="VYZN01000468">
    <property type="protein sequence ID" value="KAE9523026.1"/>
    <property type="molecule type" value="Genomic_DNA"/>
</dbReference>
<name>A0A6G0SXC3_APHGL</name>
<proteinExistence type="predicted"/>
<dbReference type="Gene3D" id="3.40.960.10">
    <property type="entry name" value="VSR Endonuclease"/>
    <property type="match status" value="1"/>
</dbReference>
<dbReference type="PANTHER" id="PTHR33568">
    <property type="entry name" value="DNA POLYMERASE"/>
    <property type="match status" value="1"/>
</dbReference>
<dbReference type="SUPFAM" id="SSF53098">
    <property type="entry name" value="Ribonuclease H-like"/>
    <property type="match status" value="1"/>
</dbReference>
<keyword evidence="2" id="KW-1185">Reference proteome</keyword>
<feature type="non-terminal residue" evidence="1">
    <location>
        <position position="802"/>
    </location>
</feature>
<organism evidence="1 2">
    <name type="scientific">Aphis glycines</name>
    <name type="common">Soybean aphid</name>
    <dbReference type="NCBI Taxonomy" id="307491"/>
    <lineage>
        <taxon>Eukaryota</taxon>
        <taxon>Metazoa</taxon>
        <taxon>Ecdysozoa</taxon>
        <taxon>Arthropoda</taxon>
        <taxon>Hexapoda</taxon>
        <taxon>Insecta</taxon>
        <taxon>Pterygota</taxon>
        <taxon>Neoptera</taxon>
        <taxon>Paraneoptera</taxon>
        <taxon>Hemiptera</taxon>
        <taxon>Sternorrhyncha</taxon>
        <taxon>Aphidomorpha</taxon>
        <taxon>Aphidoidea</taxon>
        <taxon>Aphididae</taxon>
        <taxon>Aphidini</taxon>
        <taxon>Aphis</taxon>
        <taxon>Aphis</taxon>
    </lineage>
</organism>
<evidence type="ECO:0000313" key="2">
    <source>
        <dbReference type="Proteomes" id="UP000475862"/>
    </source>
</evidence>
<comment type="caution">
    <text evidence="1">The sequence shown here is derived from an EMBL/GenBank/DDBJ whole genome shotgun (WGS) entry which is preliminary data.</text>
</comment>